<evidence type="ECO:0000256" key="4">
    <source>
        <dbReference type="ARBA" id="ARBA00022827"/>
    </source>
</evidence>
<dbReference type="EC" id="1.-.-.-" evidence="8"/>
<keyword evidence="5 8" id="KW-0560">Oxidoreductase</keyword>
<evidence type="ECO:0000259" key="7">
    <source>
        <dbReference type="Pfam" id="PF02771"/>
    </source>
</evidence>
<dbReference type="PANTHER" id="PTHR43884:SF20">
    <property type="entry name" value="ACYL-COA DEHYDROGENASE FADE28"/>
    <property type="match status" value="1"/>
</dbReference>
<evidence type="ECO:0000256" key="1">
    <source>
        <dbReference type="ARBA" id="ARBA00001974"/>
    </source>
</evidence>
<dbReference type="EMBL" id="JBHTMP010000001">
    <property type="protein sequence ID" value="MFD1319654.1"/>
    <property type="molecule type" value="Genomic_DNA"/>
</dbReference>
<dbReference type="InterPro" id="IPR009075">
    <property type="entry name" value="AcylCo_DH/oxidase_C"/>
</dbReference>
<dbReference type="PANTHER" id="PTHR43884">
    <property type="entry name" value="ACYL-COA DEHYDROGENASE"/>
    <property type="match status" value="1"/>
</dbReference>
<protein>
    <submittedName>
        <fullName evidence="8">Acyl-CoA dehydrogenase family protein</fullName>
        <ecNumber evidence="8">1.-.-.-</ecNumber>
    </submittedName>
</protein>
<keyword evidence="9" id="KW-1185">Reference proteome</keyword>
<comment type="caution">
    <text evidence="8">The sequence shown here is derived from an EMBL/GenBank/DDBJ whole genome shotgun (WGS) entry which is preliminary data.</text>
</comment>
<dbReference type="Gene3D" id="1.20.140.10">
    <property type="entry name" value="Butyryl-CoA Dehydrogenase, subunit A, domain 3"/>
    <property type="match status" value="1"/>
</dbReference>
<evidence type="ECO:0000259" key="6">
    <source>
        <dbReference type="Pfam" id="PF00441"/>
    </source>
</evidence>
<dbReference type="InterPro" id="IPR046373">
    <property type="entry name" value="Acyl-CoA_Oxase/DH_mid-dom_sf"/>
</dbReference>
<keyword evidence="3" id="KW-0285">Flavoprotein</keyword>
<comment type="similarity">
    <text evidence="2">Belongs to the acyl-CoA dehydrogenase family.</text>
</comment>
<proteinExistence type="inferred from homology"/>
<evidence type="ECO:0000313" key="9">
    <source>
        <dbReference type="Proteomes" id="UP001597260"/>
    </source>
</evidence>
<dbReference type="Proteomes" id="UP001597260">
    <property type="component" value="Unassembled WGS sequence"/>
</dbReference>
<sequence>MDFQLTEGQLTVRELAQGVFTRHGDPQRLAEIEAGDERFDRRLWRDLADSGVLGLVVPAEYDGAGLGLTEFVLALVEQGRRVPLVPLWETVVLGALPLLRYGTEEQRNTWLPRVAQGDAVLTAALEFLGSGGPEATAVRVDGSDRWQLSGTCTSVPFGHLADAVLVPASTEAGSVELFLVETGQPGVVRETYERTDRGRSADLTLTSAHAQRLESDDDAEPVSWLLQRAWVGLAALQLGVSQESVRQTAEYLSQRHQFGAPLATFQAAAHQAANCHIDTEAMEVTFWNALWRQETDRPATAAAHAAKWWAADAGDRVARTVQHLHGGLGADVTYPIHRYMLWSSQLANTLGSASWHLHQIGTQIAGGTA</sequence>
<name>A0ABW3Y609_9ACTN</name>
<evidence type="ECO:0000256" key="3">
    <source>
        <dbReference type="ARBA" id="ARBA00022630"/>
    </source>
</evidence>
<feature type="domain" description="Acyl-CoA dehydrogenase/oxidase N-terminal" evidence="7">
    <location>
        <begin position="6"/>
        <end position="118"/>
    </location>
</feature>
<keyword evidence="4" id="KW-0274">FAD</keyword>
<organism evidence="8 9">
    <name type="scientific">Micromonospora sonneratiae</name>
    <dbReference type="NCBI Taxonomy" id="1184706"/>
    <lineage>
        <taxon>Bacteria</taxon>
        <taxon>Bacillati</taxon>
        <taxon>Actinomycetota</taxon>
        <taxon>Actinomycetes</taxon>
        <taxon>Micromonosporales</taxon>
        <taxon>Micromonosporaceae</taxon>
        <taxon>Micromonospora</taxon>
    </lineage>
</organism>
<dbReference type="Gene3D" id="2.40.110.10">
    <property type="entry name" value="Butyryl-CoA Dehydrogenase, subunit A, domain 2"/>
    <property type="match status" value="1"/>
</dbReference>
<gene>
    <name evidence="8" type="ORF">ACFQ4H_00980</name>
</gene>
<accession>A0ABW3Y609</accession>
<dbReference type="SUPFAM" id="SSF56645">
    <property type="entry name" value="Acyl-CoA dehydrogenase NM domain-like"/>
    <property type="match status" value="1"/>
</dbReference>
<comment type="cofactor">
    <cofactor evidence="1">
        <name>FAD</name>
        <dbReference type="ChEBI" id="CHEBI:57692"/>
    </cofactor>
</comment>
<dbReference type="Gene3D" id="1.10.540.10">
    <property type="entry name" value="Acyl-CoA dehydrogenase/oxidase, N-terminal domain"/>
    <property type="match status" value="1"/>
</dbReference>
<dbReference type="Pfam" id="PF02771">
    <property type="entry name" value="Acyl-CoA_dh_N"/>
    <property type="match status" value="1"/>
</dbReference>
<dbReference type="InterPro" id="IPR037069">
    <property type="entry name" value="AcylCoA_DH/ox_N_sf"/>
</dbReference>
<dbReference type="InterPro" id="IPR009100">
    <property type="entry name" value="AcylCoA_DH/oxidase_NM_dom_sf"/>
</dbReference>
<reference evidence="9" key="1">
    <citation type="journal article" date="2019" name="Int. J. Syst. Evol. Microbiol.">
        <title>The Global Catalogue of Microorganisms (GCM) 10K type strain sequencing project: providing services to taxonomists for standard genome sequencing and annotation.</title>
        <authorList>
            <consortium name="The Broad Institute Genomics Platform"/>
            <consortium name="The Broad Institute Genome Sequencing Center for Infectious Disease"/>
            <person name="Wu L."/>
            <person name="Ma J."/>
        </authorList>
    </citation>
    <scope>NUCLEOTIDE SEQUENCE [LARGE SCALE GENOMIC DNA]</scope>
    <source>
        <strain evidence="9">JCM 31037</strain>
    </source>
</reference>
<feature type="domain" description="Acyl-CoA dehydrogenase/oxidase C-terminal" evidence="6">
    <location>
        <begin position="230"/>
        <end position="363"/>
    </location>
</feature>
<dbReference type="InterPro" id="IPR013786">
    <property type="entry name" value="AcylCoA_DH/ox_N"/>
</dbReference>
<dbReference type="SUPFAM" id="SSF47203">
    <property type="entry name" value="Acyl-CoA dehydrogenase C-terminal domain-like"/>
    <property type="match status" value="1"/>
</dbReference>
<dbReference type="InterPro" id="IPR036250">
    <property type="entry name" value="AcylCo_DH-like_C"/>
</dbReference>
<evidence type="ECO:0000256" key="2">
    <source>
        <dbReference type="ARBA" id="ARBA00009347"/>
    </source>
</evidence>
<evidence type="ECO:0000256" key="5">
    <source>
        <dbReference type="ARBA" id="ARBA00023002"/>
    </source>
</evidence>
<evidence type="ECO:0000313" key="8">
    <source>
        <dbReference type="EMBL" id="MFD1319654.1"/>
    </source>
</evidence>
<dbReference type="RefSeq" id="WP_377565754.1">
    <property type="nucleotide sequence ID" value="NZ_JBHTMP010000001.1"/>
</dbReference>
<dbReference type="GO" id="GO:0016491">
    <property type="term" value="F:oxidoreductase activity"/>
    <property type="evidence" value="ECO:0007669"/>
    <property type="project" value="UniProtKB-KW"/>
</dbReference>
<dbReference type="Pfam" id="PF00441">
    <property type="entry name" value="Acyl-CoA_dh_1"/>
    <property type="match status" value="1"/>
</dbReference>